<feature type="compositionally biased region" description="Low complexity" evidence="2">
    <location>
        <begin position="320"/>
        <end position="329"/>
    </location>
</feature>
<gene>
    <name evidence="4" type="ORF">DL546_003681</name>
</gene>
<feature type="compositionally biased region" description="Polar residues" evidence="2">
    <location>
        <begin position="310"/>
        <end position="319"/>
    </location>
</feature>
<evidence type="ECO:0000313" key="5">
    <source>
        <dbReference type="Proteomes" id="UP000275385"/>
    </source>
</evidence>
<dbReference type="AlphaFoldDB" id="A0A420XZM3"/>
<feature type="coiled-coil region" evidence="1">
    <location>
        <begin position="490"/>
        <end position="524"/>
    </location>
</feature>
<sequence>MAHIVHCMLNGTAGDPQPGLNNYIAKAVTPQSSNDSLLDKESPSTAATEKPFSWRMLQPDRKYQLFPKGKVADAAVKSLDPEQAFAHAMGQGSESSEKTTTGTGLRIRVKEHSLIRRRKVCVPELGPMTTVHEVPMDSPTIPGRPPLHERSISAPGASCRSQQLADHVPASKCQRLDGVAEVDMRASKNKDTNRPAIEAKQPLSPKSLTPLVIPTRASTAFQLSRQPSCSRMRSGSTPMEVTLRSARSRTAESPLHAARTPFTPLSASTALTTPASAVSYATAYTLPTPISAPAESRSSPKPWDRPALPCTTQDSTHQEVSSSSLVCSSTKPDGDVVRASGTVHRRNQSETGSIMERGRPRKRSETARAVTVKRTASKRSNSAEQRAFEHLPKGWKASDAIKMLDPSEAAALQKQAMEQASRFEVLRKDDVDKLSRELRNLDERTDYLRRTYTSLRAGRRNLQTRICQYLRSPRTVKFSHESMLKQEEALAELDASIDDWVTKLEQAENRRTRVRQKLLEHVAAATTLPIPDLSPPVVGVSDSLRQAMGMRPPTSITGAGNLSTPPRSPTKTVFIAPQTQSTSPSPQRVVAQVPSTILEQSEHEEEAATVGLALSTTPADHAEACRRAETIHIFADNDVYALLADVEDQITKMSCDIPATQGSAMSEQERRELHRARSEELLNRHLSAKPSTLKPETARAEQMIFLTSAVFKP</sequence>
<feature type="region of interest" description="Disordered" evidence="2">
    <location>
        <begin position="289"/>
        <end position="367"/>
    </location>
</feature>
<feature type="region of interest" description="Disordered" evidence="2">
    <location>
        <begin position="30"/>
        <end position="49"/>
    </location>
</feature>
<dbReference type="InterPro" id="IPR029191">
    <property type="entry name" value="Uds1"/>
</dbReference>
<reference evidence="4 5" key="1">
    <citation type="submission" date="2018-08" db="EMBL/GenBank/DDBJ databases">
        <title>Draft genome of the lignicolous fungus Coniochaeta pulveracea.</title>
        <authorList>
            <person name="Borstlap C.J."/>
            <person name="De Witt R.N."/>
            <person name="Botha A."/>
            <person name="Volschenk H."/>
        </authorList>
    </citation>
    <scope>NUCLEOTIDE SEQUENCE [LARGE SCALE GENOMIC DNA]</scope>
    <source>
        <strain evidence="4 5">CAB683</strain>
    </source>
</reference>
<feature type="region of interest" description="Disordered" evidence="2">
    <location>
        <begin position="551"/>
        <end position="571"/>
    </location>
</feature>
<evidence type="ECO:0000259" key="3">
    <source>
        <dbReference type="Pfam" id="PF15456"/>
    </source>
</evidence>
<keyword evidence="1" id="KW-0175">Coiled coil</keyword>
<accession>A0A420XZM3</accession>
<organism evidence="4 5">
    <name type="scientific">Coniochaeta pulveracea</name>
    <dbReference type="NCBI Taxonomy" id="177199"/>
    <lineage>
        <taxon>Eukaryota</taxon>
        <taxon>Fungi</taxon>
        <taxon>Dikarya</taxon>
        <taxon>Ascomycota</taxon>
        <taxon>Pezizomycotina</taxon>
        <taxon>Sordariomycetes</taxon>
        <taxon>Sordariomycetidae</taxon>
        <taxon>Coniochaetales</taxon>
        <taxon>Coniochaetaceae</taxon>
        <taxon>Coniochaeta</taxon>
    </lineage>
</organism>
<dbReference type="OrthoDB" id="5429395at2759"/>
<evidence type="ECO:0000256" key="1">
    <source>
        <dbReference type="SAM" id="Coils"/>
    </source>
</evidence>
<keyword evidence="5" id="KW-1185">Reference proteome</keyword>
<dbReference type="STRING" id="177199.A0A420XZM3"/>
<dbReference type="Pfam" id="PF15456">
    <property type="entry name" value="Uds1"/>
    <property type="match status" value="1"/>
</dbReference>
<name>A0A420XZM3_9PEZI</name>
<feature type="domain" description="Up-regulated during septation protein 1" evidence="3">
    <location>
        <begin position="411"/>
        <end position="526"/>
    </location>
</feature>
<comment type="caution">
    <text evidence="4">The sequence shown here is derived from an EMBL/GenBank/DDBJ whole genome shotgun (WGS) entry which is preliminary data.</text>
</comment>
<evidence type="ECO:0000256" key="2">
    <source>
        <dbReference type="SAM" id="MobiDB-lite"/>
    </source>
</evidence>
<proteinExistence type="predicted"/>
<dbReference type="Proteomes" id="UP000275385">
    <property type="component" value="Unassembled WGS sequence"/>
</dbReference>
<protein>
    <recommendedName>
        <fullName evidence="3">Up-regulated during septation protein 1 domain-containing protein</fullName>
    </recommendedName>
</protein>
<evidence type="ECO:0000313" key="4">
    <source>
        <dbReference type="EMBL" id="RKU41121.1"/>
    </source>
</evidence>
<dbReference type="EMBL" id="QVQW01000082">
    <property type="protein sequence ID" value="RKU41121.1"/>
    <property type="molecule type" value="Genomic_DNA"/>
</dbReference>
<feature type="compositionally biased region" description="Polar residues" evidence="2">
    <location>
        <begin position="554"/>
        <end position="571"/>
    </location>
</feature>